<feature type="compositionally biased region" description="Basic and acidic residues" evidence="1">
    <location>
        <begin position="146"/>
        <end position="165"/>
    </location>
</feature>
<comment type="caution">
    <text evidence="2">The sequence shown here is derived from an EMBL/GenBank/DDBJ whole genome shotgun (WGS) entry which is preliminary data.</text>
</comment>
<dbReference type="EMBL" id="BNBO01000049">
    <property type="protein sequence ID" value="GHH80955.1"/>
    <property type="molecule type" value="Genomic_DNA"/>
</dbReference>
<evidence type="ECO:0000313" key="2">
    <source>
        <dbReference type="EMBL" id="GHH80955.1"/>
    </source>
</evidence>
<feature type="compositionally biased region" description="Basic residues" evidence="1">
    <location>
        <begin position="166"/>
        <end position="184"/>
    </location>
</feature>
<feature type="region of interest" description="Disordered" evidence="1">
    <location>
        <begin position="142"/>
        <end position="184"/>
    </location>
</feature>
<reference evidence="2" key="2">
    <citation type="submission" date="2020-09" db="EMBL/GenBank/DDBJ databases">
        <authorList>
            <person name="Sun Q."/>
            <person name="Ohkuma M."/>
        </authorList>
    </citation>
    <scope>NUCLEOTIDE SEQUENCE</scope>
    <source>
        <strain evidence="2">JCM 4646</strain>
    </source>
</reference>
<dbReference type="RefSeq" id="WP_190214266.1">
    <property type="nucleotide sequence ID" value="NZ_BNBO01000049.1"/>
</dbReference>
<organism evidence="2 3">
    <name type="scientific">Kitasatospora indigofera</name>
    <dbReference type="NCBI Taxonomy" id="67307"/>
    <lineage>
        <taxon>Bacteria</taxon>
        <taxon>Bacillati</taxon>
        <taxon>Actinomycetota</taxon>
        <taxon>Actinomycetes</taxon>
        <taxon>Kitasatosporales</taxon>
        <taxon>Streptomycetaceae</taxon>
        <taxon>Kitasatospora</taxon>
    </lineage>
</organism>
<dbReference type="AlphaFoldDB" id="A0A919GBN2"/>
<sequence>MTLLPDLPQNAVLLDLLRGQGVPQEHGEFVYEGWALHTHPDLVERLEDLAPQWPVLPAFGVPVLAAKGVAAVVAQGMGTLLVRLPEAPPELLEPAAPCPPLTDPGQGWYPVCPWQSELPSAESKRLLSLLVQHALSYAASLSEDGSIDRQDRPVQAPGERRDKATGRRRGKGGSSRQRGRGRGR</sequence>
<reference evidence="2" key="1">
    <citation type="journal article" date="2014" name="Int. J. Syst. Evol. Microbiol.">
        <title>Complete genome sequence of Corynebacterium casei LMG S-19264T (=DSM 44701T), isolated from a smear-ripened cheese.</title>
        <authorList>
            <consortium name="US DOE Joint Genome Institute (JGI-PGF)"/>
            <person name="Walter F."/>
            <person name="Albersmeier A."/>
            <person name="Kalinowski J."/>
            <person name="Ruckert C."/>
        </authorList>
    </citation>
    <scope>NUCLEOTIDE SEQUENCE</scope>
    <source>
        <strain evidence="2">JCM 4646</strain>
    </source>
</reference>
<name>A0A919GBN2_9ACTN</name>
<keyword evidence="3" id="KW-1185">Reference proteome</keyword>
<gene>
    <name evidence="2" type="ORF">GCM10018781_62530</name>
</gene>
<protein>
    <submittedName>
        <fullName evidence="2">Uncharacterized protein</fullName>
    </submittedName>
</protein>
<evidence type="ECO:0000256" key="1">
    <source>
        <dbReference type="SAM" id="MobiDB-lite"/>
    </source>
</evidence>
<proteinExistence type="predicted"/>
<dbReference type="GeneID" id="95356557"/>
<dbReference type="Proteomes" id="UP000617734">
    <property type="component" value="Unassembled WGS sequence"/>
</dbReference>
<evidence type="ECO:0000313" key="3">
    <source>
        <dbReference type="Proteomes" id="UP000617734"/>
    </source>
</evidence>
<accession>A0A919GBN2</accession>